<accession>A0AAD4CAZ4</accession>
<gene>
    <name evidence="3" type="ORF">L210DRAFT_2063237</name>
</gene>
<keyword evidence="1" id="KW-1133">Transmembrane helix</keyword>
<keyword evidence="1" id="KW-0472">Membrane</keyword>
<feature type="transmembrane region" description="Helical" evidence="1">
    <location>
        <begin position="12"/>
        <end position="32"/>
    </location>
</feature>
<keyword evidence="1" id="KW-0812">Transmembrane</keyword>
<organism evidence="3 4">
    <name type="scientific">Boletus edulis BED1</name>
    <dbReference type="NCBI Taxonomy" id="1328754"/>
    <lineage>
        <taxon>Eukaryota</taxon>
        <taxon>Fungi</taxon>
        <taxon>Dikarya</taxon>
        <taxon>Basidiomycota</taxon>
        <taxon>Agaricomycotina</taxon>
        <taxon>Agaricomycetes</taxon>
        <taxon>Agaricomycetidae</taxon>
        <taxon>Boletales</taxon>
        <taxon>Boletineae</taxon>
        <taxon>Boletaceae</taxon>
        <taxon>Boletoideae</taxon>
        <taxon>Boletus</taxon>
    </lineage>
</organism>
<comment type="caution">
    <text evidence="3">The sequence shown here is derived from an EMBL/GenBank/DDBJ whole genome shotgun (WGS) entry which is preliminary data.</text>
</comment>
<evidence type="ECO:0000259" key="2">
    <source>
        <dbReference type="Pfam" id="PF20151"/>
    </source>
</evidence>
<reference evidence="3" key="2">
    <citation type="journal article" date="2020" name="Nat. Commun.">
        <title>Large-scale genome sequencing of mycorrhizal fungi provides insights into the early evolution of symbiotic traits.</title>
        <authorList>
            <person name="Miyauchi S."/>
            <person name="Kiss E."/>
            <person name="Kuo A."/>
            <person name="Drula E."/>
            <person name="Kohler A."/>
            <person name="Sanchez-Garcia M."/>
            <person name="Morin E."/>
            <person name="Andreopoulos B."/>
            <person name="Barry K.W."/>
            <person name="Bonito G."/>
            <person name="Buee M."/>
            <person name="Carver A."/>
            <person name="Chen C."/>
            <person name="Cichocki N."/>
            <person name="Clum A."/>
            <person name="Culley D."/>
            <person name="Crous P.W."/>
            <person name="Fauchery L."/>
            <person name="Girlanda M."/>
            <person name="Hayes R.D."/>
            <person name="Keri Z."/>
            <person name="LaButti K."/>
            <person name="Lipzen A."/>
            <person name="Lombard V."/>
            <person name="Magnuson J."/>
            <person name="Maillard F."/>
            <person name="Murat C."/>
            <person name="Nolan M."/>
            <person name="Ohm R.A."/>
            <person name="Pangilinan J."/>
            <person name="Pereira M.F."/>
            <person name="Perotto S."/>
            <person name="Peter M."/>
            <person name="Pfister S."/>
            <person name="Riley R."/>
            <person name="Sitrit Y."/>
            <person name="Stielow J.B."/>
            <person name="Szollosi G."/>
            <person name="Zifcakova L."/>
            <person name="Stursova M."/>
            <person name="Spatafora J.W."/>
            <person name="Tedersoo L."/>
            <person name="Vaario L.M."/>
            <person name="Yamada A."/>
            <person name="Yan M."/>
            <person name="Wang P."/>
            <person name="Xu J."/>
            <person name="Bruns T."/>
            <person name="Baldrian P."/>
            <person name="Vilgalys R."/>
            <person name="Dunand C."/>
            <person name="Henrissat B."/>
            <person name="Grigoriev I.V."/>
            <person name="Hibbett D."/>
            <person name="Nagy L.G."/>
            <person name="Martin F.M."/>
        </authorList>
    </citation>
    <scope>NUCLEOTIDE SEQUENCE</scope>
    <source>
        <strain evidence="3">BED1</strain>
    </source>
</reference>
<keyword evidence="4" id="KW-1185">Reference proteome</keyword>
<dbReference type="EMBL" id="WHUW01000001">
    <property type="protein sequence ID" value="KAF8452893.1"/>
    <property type="molecule type" value="Genomic_DNA"/>
</dbReference>
<evidence type="ECO:0000313" key="3">
    <source>
        <dbReference type="EMBL" id="KAF8452893.1"/>
    </source>
</evidence>
<evidence type="ECO:0000256" key="1">
    <source>
        <dbReference type="SAM" id="Phobius"/>
    </source>
</evidence>
<dbReference type="AlphaFoldDB" id="A0AAD4CAZ4"/>
<feature type="domain" description="DUF6533" evidence="2">
    <location>
        <begin position="17"/>
        <end position="48"/>
    </location>
</feature>
<dbReference type="InterPro" id="IPR045340">
    <property type="entry name" value="DUF6533"/>
</dbReference>
<reference evidence="3" key="1">
    <citation type="submission" date="2019-10" db="EMBL/GenBank/DDBJ databases">
        <authorList>
            <consortium name="DOE Joint Genome Institute"/>
            <person name="Kuo A."/>
            <person name="Miyauchi S."/>
            <person name="Kiss E."/>
            <person name="Drula E."/>
            <person name="Kohler A."/>
            <person name="Sanchez-Garcia M."/>
            <person name="Andreopoulos B."/>
            <person name="Barry K.W."/>
            <person name="Bonito G."/>
            <person name="Buee M."/>
            <person name="Carver A."/>
            <person name="Chen C."/>
            <person name="Cichocki N."/>
            <person name="Clum A."/>
            <person name="Culley D."/>
            <person name="Crous P.W."/>
            <person name="Fauchery L."/>
            <person name="Girlanda M."/>
            <person name="Hayes R."/>
            <person name="Keri Z."/>
            <person name="LaButti K."/>
            <person name="Lipzen A."/>
            <person name="Lombard V."/>
            <person name="Magnuson J."/>
            <person name="Maillard F."/>
            <person name="Morin E."/>
            <person name="Murat C."/>
            <person name="Nolan M."/>
            <person name="Ohm R."/>
            <person name="Pangilinan J."/>
            <person name="Pereira M."/>
            <person name="Perotto S."/>
            <person name="Peter M."/>
            <person name="Riley R."/>
            <person name="Sitrit Y."/>
            <person name="Stielow B."/>
            <person name="Szollosi G."/>
            <person name="Zifcakova L."/>
            <person name="Stursova M."/>
            <person name="Spatafora J.W."/>
            <person name="Tedersoo L."/>
            <person name="Vaario L.-M."/>
            <person name="Yamada A."/>
            <person name="Yan M."/>
            <person name="Wang P."/>
            <person name="Xu J."/>
            <person name="Bruns T."/>
            <person name="Baldrian P."/>
            <person name="Vilgalys R."/>
            <person name="Henrissat B."/>
            <person name="Grigoriev I.V."/>
            <person name="Hibbett D."/>
            <person name="Nagy L.G."/>
            <person name="Martin F.M."/>
        </authorList>
    </citation>
    <scope>NUCLEOTIDE SEQUENCE</scope>
    <source>
        <strain evidence="3">BED1</strain>
    </source>
</reference>
<dbReference type="Pfam" id="PF20151">
    <property type="entry name" value="DUF6533"/>
    <property type="match status" value="1"/>
</dbReference>
<evidence type="ECO:0000313" key="4">
    <source>
        <dbReference type="Proteomes" id="UP001194468"/>
    </source>
</evidence>
<dbReference type="Proteomes" id="UP001194468">
    <property type="component" value="Unassembled WGS sequence"/>
</dbReference>
<protein>
    <recommendedName>
        <fullName evidence="2">DUF6533 domain-containing protein</fullName>
    </recommendedName>
</protein>
<proteinExistence type="predicted"/>
<sequence>MSSNIQTTLELLVLNNYVSLIIVTAASYDYILTFSREIEYIWVRSCPISTKRLQYFYSPDHGPGFPRCLLWSVTSVFAGL</sequence>
<name>A0AAD4CAZ4_BOLED</name>